<accession>A0A645B2W7</accession>
<name>A0A645B2W7_9ZZZZ</name>
<dbReference type="AlphaFoldDB" id="A0A645B2W7"/>
<reference evidence="1" key="1">
    <citation type="submission" date="2019-08" db="EMBL/GenBank/DDBJ databases">
        <authorList>
            <person name="Kucharzyk K."/>
            <person name="Murdoch R.W."/>
            <person name="Higgins S."/>
            <person name="Loffler F."/>
        </authorList>
    </citation>
    <scope>NUCLEOTIDE SEQUENCE</scope>
</reference>
<organism evidence="1">
    <name type="scientific">bioreactor metagenome</name>
    <dbReference type="NCBI Taxonomy" id="1076179"/>
    <lineage>
        <taxon>unclassified sequences</taxon>
        <taxon>metagenomes</taxon>
        <taxon>ecological metagenomes</taxon>
    </lineage>
</organism>
<sequence>MEVDFEDDVRAVAHPLLDRLARGAIAAAMHVRPFDKAVGGNHGVEFLVGGEEILTTMLFLAARRTRGVRHGRLHERVELAQSLHQTGFSRPTRGRHNIKITWIVHRFERFARFQNGIITRCSEPVHASVQSAPSCPRLFW</sequence>
<dbReference type="EMBL" id="VSSQ01017442">
    <property type="protein sequence ID" value="MPM59755.1"/>
    <property type="molecule type" value="Genomic_DNA"/>
</dbReference>
<protein>
    <submittedName>
        <fullName evidence="1">Uncharacterized protein</fullName>
    </submittedName>
</protein>
<evidence type="ECO:0000313" key="1">
    <source>
        <dbReference type="EMBL" id="MPM59755.1"/>
    </source>
</evidence>
<comment type="caution">
    <text evidence="1">The sequence shown here is derived from an EMBL/GenBank/DDBJ whole genome shotgun (WGS) entry which is preliminary data.</text>
</comment>
<proteinExistence type="predicted"/>
<gene>
    <name evidence="1" type="ORF">SDC9_106601</name>
</gene>